<dbReference type="InterPro" id="IPR005181">
    <property type="entry name" value="SASA"/>
</dbReference>
<feature type="signal peptide" evidence="2">
    <location>
        <begin position="1"/>
        <end position="33"/>
    </location>
</feature>
<organism evidence="4 5">
    <name type="scientific">Novipirellula rosea</name>
    <dbReference type="NCBI Taxonomy" id="1031540"/>
    <lineage>
        <taxon>Bacteria</taxon>
        <taxon>Pseudomonadati</taxon>
        <taxon>Planctomycetota</taxon>
        <taxon>Planctomycetia</taxon>
        <taxon>Pirellulales</taxon>
        <taxon>Pirellulaceae</taxon>
        <taxon>Novipirellula</taxon>
    </lineage>
</organism>
<keyword evidence="1" id="KW-0378">Hydrolase</keyword>
<evidence type="ECO:0000313" key="4">
    <source>
        <dbReference type="EMBL" id="GAA4444673.1"/>
    </source>
</evidence>
<keyword evidence="2" id="KW-0732">Signal</keyword>
<dbReference type="Proteomes" id="UP001500840">
    <property type="component" value="Unassembled WGS sequence"/>
</dbReference>
<name>A0ABP8M948_9BACT</name>
<accession>A0ABP8M948</accession>
<dbReference type="PANTHER" id="PTHR22901:SF0">
    <property type="entry name" value="SIALATE O-ACETYLESTERASE"/>
    <property type="match status" value="1"/>
</dbReference>
<dbReference type="InterPro" id="IPR013783">
    <property type="entry name" value="Ig-like_fold"/>
</dbReference>
<evidence type="ECO:0000256" key="2">
    <source>
        <dbReference type="SAM" id="SignalP"/>
    </source>
</evidence>
<dbReference type="EMBL" id="BAABGA010000006">
    <property type="protein sequence ID" value="GAA4444673.1"/>
    <property type="molecule type" value="Genomic_DNA"/>
</dbReference>
<sequence length="520" mass="58286">MHRNEIQNQGKMMKTSLACGLLMAVLVPSTAFAELQLGSLFTDHMVLQRDAPVPVWGTADPGATVTVKFAGQEKKVNVKTDGKWMIKLDPLSASFEPQTMTVSSSLNSAIENQQCSDVLVGEVWICSGQSNMQLGVDAVPEVKALIPQTNNIRNFTVKRSVAFTEQERCEGQWVDRYPDSAVAFGFAHFLQASADTPVGIILSCWGSTSIEAWMPRDMTETVPHFKVMMEEFDANTETQAEINATLNGPQPWSGKEDIFLRRQSNIIYNAMMHPLAPYACRGLVWYQGERNTQSMHGMVKEPWFSRNSGMRIYGDVLQQWMRRYRQQWNQDDLHFLIVMLPGYGNVLKTSPKVPRDNPAAHSWAWMRESQLKALELPHTAVANTIDLGDIKNVHPKDKLPIGRRLALLAARDTLGQKVEAEGPVFQKVEAKNNTLVVHFEHAEGLKTTDGSPPKAFWLADDDQKWVRADATIQGQSVVLQSAELAKPLYVRYAFVGKPDVNLVNDADLPAFPFRTDRFEP</sequence>
<dbReference type="Pfam" id="PF03629">
    <property type="entry name" value="SASA"/>
    <property type="match status" value="1"/>
</dbReference>
<dbReference type="SUPFAM" id="SSF52266">
    <property type="entry name" value="SGNH hydrolase"/>
    <property type="match status" value="1"/>
</dbReference>
<keyword evidence="5" id="KW-1185">Reference proteome</keyword>
<reference evidence="5" key="1">
    <citation type="journal article" date="2019" name="Int. J. Syst. Evol. Microbiol.">
        <title>The Global Catalogue of Microorganisms (GCM) 10K type strain sequencing project: providing services to taxonomists for standard genome sequencing and annotation.</title>
        <authorList>
            <consortium name="The Broad Institute Genomics Platform"/>
            <consortium name="The Broad Institute Genome Sequencing Center for Infectious Disease"/>
            <person name="Wu L."/>
            <person name="Ma J."/>
        </authorList>
    </citation>
    <scope>NUCLEOTIDE SEQUENCE [LARGE SCALE GENOMIC DNA]</scope>
    <source>
        <strain evidence="5">JCM 17759</strain>
    </source>
</reference>
<comment type="caution">
    <text evidence="4">The sequence shown here is derived from an EMBL/GenBank/DDBJ whole genome shotgun (WGS) entry which is preliminary data.</text>
</comment>
<dbReference type="InterPro" id="IPR036514">
    <property type="entry name" value="SGNH_hydro_sf"/>
</dbReference>
<dbReference type="Gene3D" id="3.40.50.1110">
    <property type="entry name" value="SGNH hydrolase"/>
    <property type="match status" value="1"/>
</dbReference>
<feature type="domain" description="Sialate O-acetylesterase" evidence="3">
    <location>
        <begin position="122"/>
        <end position="245"/>
    </location>
</feature>
<evidence type="ECO:0000256" key="1">
    <source>
        <dbReference type="ARBA" id="ARBA00022801"/>
    </source>
</evidence>
<dbReference type="Gene3D" id="2.60.40.10">
    <property type="entry name" value="Immunoglobulins"/>
    <property type="match status" value="1"/>
</dbReference>
<dbReference type="InterPro" id="IPR039329">
    <property type="entry name" value="SIAE"/>
</dbReference>
<feature type="chain" id="PRO_5045675854" evidence="2">
    <location>
        <begin position="34"/>
        <end position="520"/>
    </location>
</feature>
<dbReference type="PANTHER" id="PTHR22901">
    <property type="entry name" value="SIALATE O-ACETYLESTERASE"/>
    <property type="match status" value="1"/>
</dbReference>
<protein>
    <submittedName>
        <fullName evidence="4">Sialate O-acetylesterase</fullName>
    </submittedName>
</protein>
<evidence type="ECO:0000313" key="5">
    <source>
        <dbReference type="Proteomes" id="UP001500840"/>
    </source>
</evidence>
<proteinExistence type="predicted"/>
<gene>
    <name evidence="4" type="ORF">GCM10023156_03300</name>
</gene>
<evidence type="ECO:0000259" key="3">
    <source>
        <dbReference type="Pfam" id="PF03629"/>
    </source>
</evidence>